<dbReference type="AlphaFoldDB" id="A0AAX6G7C2"/>
<evidence type="ECO:0000313" key="2">
    <source>
        <dbReference type="Proteomes" id="UP001140949"/>
    </source>
</evidence>
<evidence type="ECO:0000313" key="1">
    <source>
        <dbReference type="EMBL" id="KAJ6824248.1"/>
    </source>
</evidence>
<comment type="caution">
    <text evidence="1">The sequence shown here is derived from an EMBL/GenBank/DDBJ whole genome shotgun (WGS) entry which is preliminary data.</text>
</comment>
<keyword evidence="2" id="KW-1185">Reference proteome</keyword>
<dbReference type="EMBL" id="JANAVB010022397">
    <property type="protein sequence ID" value="KAJ6824248.1"/>
    <property type="molecule type" value="Genomic_DNA"/>
</dbReference>
<dbReference type="Proteomes" id="UP001140949">
    <property type="component" value="Unassembled WGS sequence"/>
</dbReference>
<name>A0AAX6G7C2_IRIPA</name>
<protein>
    <submittedName>
        <fullName evidence="1">Uncharacterized protein</fullName>
    </submittedName>
</protein>
<reference evidence="1" key="2">
    <citation type="submission" date="2023-04" db="EMBL/GenBank/DDBJ databases">
        <authorList>
            <person name="Bruccoleri R.E."/>
            <person name="Oakeley E.J."/>
            <person name="Faust A.-M."/>
            <person name="Dessus-Babus S."/>
            <person name="Altorfer M."/>
            <person name="Burckhardt D."/>
            <person name="Oertli M."/>
            <person name="Naumann U."/>
            <person name="Petersen F."/>
            <person name="Wong J."/>
        </authorList>
    </citation>
    <scope>NUCLEOTIDE SEQUENCE</scope>
    <source>
        <strain evidence="1">GSM-AAB239-AS_SAM_17_03QT</strain>
        <tissue evidence="1">Leaf</tissue>
    </source>
</reference>
<gene>
    <name evidence="1" type="ORF">M6B38_103035</name>
</gene>
<accession>A0AAX6G7C2</accession>
<reference evidence="1" key="1">
    <citation type="journal article" date="2023" name="GigaByte">
        <title>Genome assembly of the bearded iris, Iris pallida Lam.</title>
        <authorList>
            <person name="Bruccoleri R.E."/>
            <person name="Oakeley E.J."/>
            <person name="Faust A.M.E."/>
            <person name="Altorfer M."/>
            <person name="Dessus-Babus S."/>
            <person name="Burckhardt D."/>
            <person name="Oertli M."/>
            <person name="Naumann U."/>
            <person name="Petersen F."/>
            <person name="Wong J."/>
        </authorList>
    </citation>
    <scope>NUCLEOTIDE SEQUENCE</scope>
    <source>
        <strain evidence="1">GSM-AAB239-AS_SAM_17_03QT</strain>
    </source>
</reference>
<organism evidence="1 2">
    <name type="scientific">Iris pallida</name>
    <name type="common">Sweet iris</name>
    <dbReference type="NCBI Taxonomy" id="29817"/>
    <lineage>
        <taxon>Eukaryota</taxon>
        <taxon>Viridiplantae</taxon>
        <taxon>Streptophyta</taxon>
        <taxon>Embryophyta</taxon>
        <taxon>Tracheophyta</taxon>
        <taxon>Spermatophyta</taxon>
        <taxon>Magnoliopsida</taxon>
        <taxon>Liliopsida</taxon>
        <taxon>Asparagales</taxon>
        <taxon>Iridaceae</taxon>
        <taxon>Iridoideae</taxon>
        <taxon>Irideae</taxon>
        <taxon>Iris</taxon>
    </lineage>
</organism>
<sequence>MAICSTAVDDRARSLAETCSRVSLVNV</sequence>
<proteinExistence type="predicted"/>